<dbReference type="EMBL" id="CAFBLQ010000201">
    <property type="protein sequence ID" value="CAB4882242.1"/>
    <property type="molecule type" value="Genomic_DNA"/>
</dbReference>
<dbReference type="GO" id="GO:0006227">
    <property type="term" value="P:dUDP biosynthetic process"/>
    <property type="evidence" value="ECO:0007669"/>
    <property type="project" value="TreeGrafter"/>
</dbReference>
<reference evidence="10" key="1">
    <citation type="submission" date="2020-05" db="EMBL/GenBank/DDBJ databases">
        <authorList>
            <person name="Chiriac C."/>
            <person name="Salcher M."/>
            <person name="Ghai R."/>
            <person name="Kavagutti S V."/>
        </authorList>
    </citation>
    <scope>NUCLEOTIDE SEQUENCE</scope>
</reference>
<comment type="similarity">
    <text evidence="1">Belongs to the thymidylate kinase family.</text>
</comment>
<evidence type="ECO:0000256" key="4">
    <source>
        <dbReference type="ARBA" id="ARBA00022727"/>
    </source>
</evidence>
<evidence type="ECO:0000259" key="9">
    <source>
        <dbReference type="Pfam" id="PF02223"/>
    </source>
</evidence>
<dbReference type="GO" id="GO:0004798">
    <property type="term" value="F:dTMP kinase activity"/>
    <property type="evidence" value="ECO:0007669"/>
    <property type="project" value="UniProtKB-EC"/>
</dbReference>
<dbReference type="InterPro" id="IPR039430">
    <property type="entry name" value="Thymidylate_kin-like_dom"/>
</dbReference>
<dbReference type="GO" id="GO:0005829">
    <property type="term" value="C:cytosol"/>
    <property type="evidence" value="ECO:0007669"/>
    <property type="project" value="TreeGrafter"/>
</dbReference>
<keyword evidence="7" id="KW-0067">ATP-binding</keyword>
<keyword evidence="4" id="KW-0545">Nucleotide biosynthesis</keyword>
<dbReference type="SUPFAM" id="SSF52540">
    <property type="entry name" value="P-loop containing nucleoside triphosphate hydrolases"/>
    <property type="match status" value="1"/>
</dbReference>
<evidence type="ECO:0000256" key="2">
    <source>
        <dbReference type="ARBA" id="ARBA00012980"/>
    </source>
</evidence>
<sequence>MVGTLITIEGLDGAGKTTLASGLLAAARERGADALLLREPGGVALSERLREIVKDPALRVGPRAEALIYAAARAQLVDELLLPELDAGRFVLLDRFVDSSLAYQGGGRGLGVAEIAELNRFGTGGLAPARTLLLRIDPALGRSRQDGRGDGPDRLELEDERFFAAIARTYDEIAAAEPGRVRVIDAARPPAAVLEDALAAITDLLPGAPE</sequence>
<proteinExistence type="inferred from homology"/>
<dbReference type="GO" id="GO:0006235">
    <property type="term" value="P:dTTP biosynthetic process"/>
    <property type="evidence" value="ECO:0007669"/>
    <property type="project" value="TreeGrafter"/>
</dbReference>
<dbReference type="PROSITE" id="PS01331">
    <property type="entry name" value="THYMIDYLATE_KINASE"/>
    <property type="match status" value="1"/>
</dbReference>
<dbReference type="PANTHER" id="PTHR10344:SF4">
    <property type="entry name" value="UMP-CMP KINASE 2, MITOCHONDRIAL"/>
    <property type="match status" value="1"/>
</dbReference>
<accession>A0A6J7EG00</accession>
<dbReference type="InterPro" id="IPR018095">
    <property type="entry name" value="Thymidylate_kin_CS"/>
</dbReference>
<dbReference type="Gene3D" id="3.40.50.300">
    <property type="entry name" value="P-loop containing nucleotide triphosphate hydrolases"/>
    <property type="match status" value="1"/>
</dbReference>
<dbReference type="HAMAP" id="MF_00165">
    <property type="entry name" value="Thymidylate_kinase"/>
    <property type="match status" value="1"/>
</dbReference>
<keyword evidence="3" id="KW-0808">Transferase</keyword>
<keyword evidence="6" id="KW-0418">Kinase</keyword>
<keyword evidence="5" id="KW-0547">Nucleotide-binding</keyword>
<dbReference type="PANTHER" id="PTHR10344">
    <property type="entry name" value="THYMIDYLATE KINASE"/>
    <property type="match status" value="1"/>
</dbReference>
<comment type="catalytic activity">
    <reaction evidence="8">
        <text>dTMP + ATP = dTDP + ADP</text>
        <dbReference type="Rhea" id="RHEA:13517"/>
        <dbReference type="ChEBI" id="CHEBI:30616"/>
        <dbReference type="ChEBI" id="CHEBI:58369"/>
        <dbReference type="ChEBI" id="CHEBI:63528"/>
        <dbReference type="ChEBI" id="CHEBI:456216"/>
        <dbReference type="EC" id="2.7.4.9"/>
    </reaction>
</comment>
<dbReference type="CDD" id="cd01672">
    <property type="entry name" value="TMPK"/>
    <property type="match status" value="1"/>
</dbReference>
<evidence type="ECO:0000256" key="3">
    <source>
        <dbReference type="ARBA" id="ARBA00022679"/>
    </source>
</evidence>
<gene>
    <name evidence="10" type="ORF">UFOPK3423_01462</name>
</gene>
<dbReference type="Pfam" id="PF02223">
    <property type="entry name" value="Thymidylate_kin"/>
    <property type="match status" value="1"/>
</dbReference>
<evidence type="ECO:0000313" key="10">
    <source>
        <dbReference type="EMBL" id="CAB4882242.1"/>
    </source>
</evidence>
<protein>
    <recommendedName>
        <fullName evidence="2">dTMP kinase</fullName>
        <ecNumber evidence="2">2.7.4.9</ecNumber>
    </recommendedName>
</protein>
<evidence type="ECO:0000256" key="1">
    <source>
        <dbReference type="ARBA" id="ARBA00009776"/>
    </source>
</evidence>
<dbReference type="GO" id="GO:0005524">
    <property type="term" value="F:ATP binding"/>
    <property type="evidence" value="ECO:0007669"/>
    <property type="project" value="UniProtKB-KW"/>
</dbReference>
<feature type="domain" description="Thymidylate kinase-like" evidence="9">
    <location>
        <begin position="8"/>
        <end position="195"/>
    </location>
</feature>
<name>A0A6J7EG00_9ZZZZ</name>
<dbReference type="GO" id="GO:0006233">
    <property type="term" value="P:dTDP biosynthetic process"/>
    <property type="evidence" value="ECO:0007669"/>
    <property type="project" value="InterPro"/>
</dbReference>
<dbReference type="AlphaFoldDB" id="A0A6J7EG00"/>
<dbReference type="FunFam" id="3.40.50.300:FF:000225">
    <property type="entry name" value="Thymidylate kinase"/>
    <property type="match status" value="1"/>
</dbReference>
<dbReference type="NCBIfam" id="TIGR00041">
    <property type="entry name" value="DTMP_kinase"/>
    <property type="match status" value="1"/>
</dbReference>
<evidence type="ECO:0000256" key="7">
    <source>
        <dbReference type="ARBA" id="ARBA00022840"/>
    </source>
</evidence>
<evidence type="ECO:0000256" key="6">
    <source>
        <dbReference type="ARBA" id="ARBA00022777"/>
    </source>
</evidence>
<dbReference type="InterPro" id="IPR018094">
    <property type="entry name" value="Thymidylate_kinase"/>
</dbReference>
<dbReference type="EC" id="2.7.4.9" evidence="2"/>
<evidence type="ECO:0000256" key="5">
    <source>
        <dbReference type="ARBA" id="ARBA00022741"/>
    </source>
</evidence>
<evidence type="ECO:0000256" key="8">
    <source>
        <dbReference type="ARBA" id="ARBA00048743"/>
    </source>
</evidence>
<organism evidence="10">
    <name type="scientific">freshwater metagenome</name>
    <dbReference type="NCBI Taxonomy" id="449393"/>
    <lineage>
        <taxon>unclassified sequences</taxon>
        <taxon>metagenomes</taxon>
        <taxon>ecological metagenomes</taxon>
    </lineage>
</organism>
<dbReference type="InterPro" id="IPR027417">
    <property type="entry name" value="P-loop_NTPase"/>
</dbReference>